<dbReference type="GO" id="GO:0005506">
    <property type="term" value="F:iron ion binding"/>
    <property type="evidence" value="ECO:0007669"/>
    <property type="project" value="InterPro"/>
</dbReference>
<dbReference type="InterPro" id="IPR003582">
    <property type="entry name" value="ShKT_dom"/>
</dbReference>
<comment type="subcellular location">
    <subcellularLocation>
        <location evidence="3">Endomembrane system</location>
    </subcellularLocation>
    <subcellularLocation>
        <location evidence="2">Membrane</location>
        <topology evidence="2">Single-pass membrane protein</topology>
    </subcellularLocation>
</comment>
<evidence type="ECO:0000256" key="7">
    <source>
        <dbReference type="ARBA" id="ARBA00022989"/>
    </source>
</evidence>
<sequence>MCESDEEGTRKMCLKSCNIYIEDGPTSTKKLSVEAGGEEAIYQVCTQNRTAVETCRNYQDDTDVDGDFVVPKKKLEAGEMFPIMWREDGSQTTPYAFQVGLPPELTTELLNYCDELTMTDLFRDLVGENPIEAYETGQGPNGKFVTLADGNNWYAQRPEKKWESNMHWIGPADEKTHEEYIKVLAKGNLDAVLDGMGKYLGLDSLVAYHLTFLAVSHSEKGYIHRDTHSTGGSVYNIIIPLILDDEAVPELEMSDWWDESKTGSLKYQIGSASMMGDDAMHGTQACDYREKKGMRMAATVYVADINEANYKHITSSTLTQIFPLPDDDWLWAQRGRHWGDGASLKTDKGREVFTVSDHFIDCEERAEEGMCESDSAVTDKRATRKQCLKSCNVYEDDGGDEAWYVVEYDPEEEYEEWYYLTPFFDSHWDYSCVDSSDQCEDGAERGLCLTDPDHMKEIGCYRSCLFCFAADSRDLFSLGEVQLLESDDDDANEREVPDPAEVLEVIMMTEQYLVNKVFVATDHEHVRLSCRNYSEKCAIWAAQGFCEDTRGEMGKSCPAACQDCQLIDYKNRCPIDEDTNVFDPGDMSAMFERILEECGEDTSLYSSDNLPAGGTHPFGEVTVISSPYDDMTPYLSKEDIQIKDEFSPLPWMLLVDGFLSEEECDKLVSFGNNTGYERSSEYSGDFDIDGTPTFTVSDDRTSENTFCDEACSDDPIVQGVLKRMEAITGIPMTNYESLQLVRYEVGQFYKQHHDYSDTMEGTVPGHRILTFFMYMNDVEEGGGTKFQDLDYIALPRKGSALIWPSVTDEEVETMDEWTYHEALAVEKGIKFGANAWVHLRDYQGAPEYC</sequence>
<accession>A0AAD8Y4W1</accession>
<dbReference type="Pfam" id="PF01549">
    <property type="entry name" value="ShK"/>
    <property type="match status" value="3"/>
</dbReference>
<dbReference type="Pfam" id="PF13640">
    <property type="entry name" value="2OG-FeII_Oxy_3"/>
    <property type="match status" value="1"/>
</dbReference>
<dbReference type="GO" id="GO:0031418">
    <property type="term" value="F:L-ascorbic acid binding"/>
    <property type="evidence" value="ECO:0007669"/>
    <property type="project" value="InterPro"/>
</dbReference>
<dbReference type="EMBL" id="JATAAI010000019">
    <property type="protein sequence ID" value="KAK1738856.1"/>
    <property type="molecule type" value="Genomic_DNA"/>
</dbReference>
<organism evidence="13 14">
    <name type="scientific">Skeletonema marinoi</name>
    <dbReference type="NCBI Taxonomy" id="267567"/>
    <lineage>
        <taxon>Eukaryota</taxon>
        <taxon>Sar</taxon>
        <taxon>Stramenopiles</taxon>
        <taxon>Ochrophyta</taxon>
        <taxon>Bacillariophyta</taxon>
        <taxon>Coscinodiscophyceae</taxon>
        <taxon>Thalassiosirophycidae</taxon>
        <taxon>Thalassiosirales</taxon>
        <taxon>Skeletonemataceae</taxon>
        <taxon>Skeletonema</taxon>
        <taxon>Skeletonema marinoi-dohrnii complex</taxon>
    </lineage>
</organism>
<dbReference type="GO" id="GO:0005783">
    <property type="term" value="C:endoplasmic reticulum"/>
    <property type="evidence" value="ECO:0007669"/>
    <property type="project" value="TreeGrafter"/>
</dbReference>
<evidence type="ECO:0000256" key="10">
    <source>
        <dbReference type="ARBA" id="ARBA00023136"/>
    </source>
</evidence>
<keyword evidence="9" id="KW-0408">Iron</keyword>
<dbReference type="PROSITE" id="PS51471">
    <property type="entry name" value="FE2OG_OXY"/>
    <property type="match status" value="1"/>
</dbReference>
<dbReference type="PANTHER" id="PTHR10869">
    <property type="entry name" value="PROLYL 4-HYDROXYLASE ALPHA SUBUNIT"/>
    <property type="match status" value="1"/>
</dbReference>
<dbReference type="InterPro" id="IPR005123">
    <property type="entry name" value="Oxoglu/Fe-dep_dioxygenase_dom"/>
</dbReference>
<name>A0AAD8Y4W1_9STRA</name>
<dbReference type="PROSITE" id="PS51670">
    <property type="entry name" value="SHKT"/>
    <property type="match status" value="1"/>
</dbReference>
<evidence type="ECO:0000256" key="6">
    <source>
        <dbReference type="ARBA" id="ARBA00022964"/>
    </source>
</evidence>
<keyword evidence="6" id="KW-0223">Dioxygenase</keyword>
<dbReference type="SMART" id="SM00702">
    <property type="entry name" value="P4Hc"/>
    <property type="match status" value="1"/>
</dbReference>
<evidence type="ECO:0000313" key="13">
    <source>
        <dbReference type="EMBL" id="KAK1738856.1"/>
    </source>
</evidence>
<feature type="domain" description="Fe2OG dioxygenase" evidence="11">
    <location>
        <begin position="734"/>
        <end position="839"/>
    </location>
</feature>
<evidence type="ECO:0000259" key="12">
    <source>
        <dbReference type="PROSITE" id="PS51670"/>
    </source>
</evidence>
<comment type="cofactor">
    <cofactor evidence="1">
        <name>L-ascorbate</name>
        <dbReference type="ChEBI" id="CHEBI:38290"/>
    </cofactor>
</comment>
<feature type="domain" description="ShKT" evidence="12">
    <location>
        <begin position="530"/>
        <end position="564"/>
    </location>
</feature>
<comment type="caution">
    <text evidence="13">The sequence shown here is derived from an EMBL/GenBank/DDBJ whole genome shotgun (WGS) entry which is preliminary data.</text>
</comment>
<evidence type="ECO:0000256" key="3">
    <source>
        <dbReference type="ARBA" id="ARBA00004308"/>
    </source>
</evidence>
<dbReference type="Proteomes" id="UP001224775">
    <property type="component" value="Unassembled WGS sequence"/>
</dbReference>
<gene>
    <name evidence="13" type="ORF">QTG54_010172</name>
</gene>
<keyword evidence="5" id="KW-0479">Metal-binding</keyword>
<dbReference type="InterPro" id="IPR044862">
    <property type="entry name" value="Pro_4_hyd_alph_FE2OG_OXY"/>
</dbReference>
<evidence type="ECO:0000256" key="4">
    <source>
        <dbReference type="ARBA" id="ARBA00022692"/>
    </source>
</evidence>
<keyword evidence="10" id="KW-0472">Membrane</keyword>
<keyword evidence="14" id="KW-1185">Reference proteome</keyword>
<evidence type="ECO:0000256" key="1">
    <source>
        <dbReference type="ARBA" id="ARBA00001961"/>
    </source>
</evidence>
<dbReference type="AlphaFoldDB" id="A0AAD8Y4W1"/>
<dbReference type="Gene3D" id="2.60.120.620">
    <property type="entry name" value="q2cbj1_9rhob like domain"/>
    <property type="match status" value="1"/>
</dbReference>
<proteinExistence type="predicted"/>
<evidence type="ECO:0000259" key="11">
    <source>
        <dbReference type="PROSITE" id="PS51471"/>
    </source>
</evidence>
<evidence type="ECO:0000313" key="14">
    <source>
        <dbReference type="Proteomes" id="UP001224775"/>
    </source>
</evidence>
<dbReference type="PANTHER" id="PTHR10869:SF235">
    <property type="entry name" value="PROCOLLAGEN-PROLINE 4-DIOXYGENASE"/>
    <property type="match status" value="1"/>
</dbReference>
<reference evidence="13" key="1">
    <citation type="submission" date="2023-06" db="EMBL/GenBank/DDBJ databases">
        <title>Survivors Of The Sea: Transcriptome response of Skeletonema marinoi to long-term dormancy.</title>
        <authorList>
            <person name="Pinder M.I.M."/>
            <person name="Kourtchenko O."/>
            <person name="Robertson E.K."/>
            <person name="Larsson T."/>
            <person name="Maumus F."/>
            <person name="Osuna-Cruz C.M."/>
            <person name="Vancaester E."/>
            <person name="Stenow R."/>
            <person name="Vandepoele K."/>
            <person name="Ploug H."/>
            <person name="Bruchert V."/>
            <person name="Godhe A."/>
            <person name="Topel M."/>
        </authorList>
    </citation>
    <scope>NUCLEOTIDE SEQUENCE</scope>
    <source>
        <strain evidence="13">R05AC</strain>
    </source>
</reference>
<protein>
    <submittedName>
        <fullName evidence="13">Prolyl 4-hydroxylase alpha subunit-like protein</fullName>
    </submittedName>
</protein>
<keyword evidence="7" id="KW-1133">Transmembrane helix</keyword>
<evidence type="ECO:0000256" key="8">
    <source>
        <dbReference type="ARBA" id="ARBA00023002"/>
    </source>
</evidence>
<dbReference type="InterPro" id="IPR006620">
    <property type="entry name" value="Pro_4_hyd_alph"/>
</dbReference>
<dbReference type="GO" id="GO:0016020">
    <property type="term" value="C:membrane"/>
    <property type="evidence" value="ECO:0007669"/>
    <property type="project" value="UniProtKB-SubCell"/>
</dbReference>
<keyword evidence="4" id="KW-0812">Transmembrane</keyword>
<dbReference type="FunFam" id="2.60.120.620:FF:000031">
    <property type="entry name" value="Predicted protein"/>
    <property type="match status" value="1"/>
</dbReference>
<evidence type="ECO:0000256" key="2">
    <source>
        <dbReference type="ARBA" id="ARBA00004167"/>
    </source>
</evidence>
<evidence type="ECO:0000256" key="5">
    <source>
        <dbReference type="ARBA" id="ARBA00022723"/>
    </source>
</evidence>
<dbReference type="InterPro" id="IPR045054">
    <property type="entry name" value="P4HA-like"/>
</dbReference>
<evidence type="ECO:0000256" key="9">
    <source>
        <dbReference type="ARBA" id="ARBA00023004"/>
    </source>
</evidence>
<dbReference type="SMART" id="SM00254">
    <property type="entry name" value="ShKT"/>
    <property type="match status" value="2"/>
</dbReference>
<keyword evidence="8" id="KW-0560">Oxidoreductase</keyword>
<dbReference type="GO" id="GO:0004656">
    <property type="term" value="F:procollagen-proline 4-dioxygenase activity"/>
    <property type="evidence" value="ECO:0007669"/>
    <property type="project" value="TreeGrafter"/>
</dbReference>